<evidence type="ECO:0000313" key="2">
    <source>
        <dbReference type="EMBL" id="PQM43535.1"/>
    </source>
</evidence>
<dbReference type="Pfam" id="PF01498">
    <property type="entry name" value="HTH_Tnp_Tc3_2"/>
    <property type="match status" value="1"/>
</dbReference>
<dbReference type="InterPro" id="IPR002492">
    <property type="entry name" value="Transposase_Tc1-like"/>
</dbReference>
<sequence length="283" mass="33503">MLAQLSVGLTPTICHSPYEMSGYRTLPGLAARQNKQLKRQRELSQSLQGIDISATTTWRVLRTAGFRKTKPTRKPGLTKKMRAERLKWCLDHQHWTLEDWKNVIWSDETSVVLNHRRGGYRIWRKADEAFLRSCIRERWKGYSEFMFWGCFTYNKKGPCHCWIPETKNKKERDATEVEIHGMNEELEPILREEWELSNGIRRMSLCNLPSIKPLWRWNKKNGKLSREKQGGEIDWYRYQKKILIPKMFPFARECMVDRPDTICTRRQRSITQSLHSAASISIT</sequence>
<dbReference type="EMBL" id="KV441404">
    <property type="protein sequence ID" value="PQM43535.1"/>
    <property type="molecule type" value="Genomic_DNA"/>
</dbReference>
<dbReference type="AlphaFoldDB" id="A0A2P6FGM5"/>
<dbReference type="OrthoDB" id="3560489at2759"/>
<dbReference type="GO" id="GO:0015074">
    <property type="term" value="P:DNA integration"/>
    <property type="evidence" value="ECO:0007669"/>
    <property type="project" value="InterPro"/>
</dbReference>
<dbReference type="GO" id="GO:0003677">
    <property type="term" value="F:DNA binding"/>
    <property type="evidence" value="ECO:0007669"/>
    <property type="project" value="InterPro"/>
</dbReference>
<gene>
    <name evidence="2" type="ORF">VC83_09662</name>
</gene>
<proteinExistence type="predicted"/>
<protein>
    <recommendedName>
        <fullName evidence="1">Transposase Tc1-like domain-containing protein</fullName>
    </recommendedName>
</protein>
<dbReference type="Proteomes" id="UP000077154">
    <property type="component" value="Unassembled WGS sequence"/>
</dbReference>
<dbReference type="RefSeq" id="XP_024328843.1">
    <property type="nucleotide sequence ID" value="XM_024473075.1"/>
</dbReference>
<reference evidence="2" key="1">
    <citation type="submission" date="2016-03" db="EMBL/GenBank/DDBJ databases">
        <title>Updated assembly of Pseudogymnoascus destructans, the fungus causing white-nose syndrome of bats.</title>
        <authorList>
            <person name="Palmer J.M."/>
            <person name="Drees K.P."/>
            <person name="Foster J.T."/>
            <person name="Lindner D.L."/>
        </authorList>
    </citation>
    <scope>NUCLEOTIDE SEQUENCE [LARGE SCALE GENOMIC DNA]</scope>
    <source>
        <strain evidence="2">20631-21</strain>
    </source>
</reference>
<dbReference type="GeneID" id="36292692"/>
<evidence type="ECO:0000259" key="1">
    <source>
        <dbReference type="Pfam" id="PF01498"/>
    </source>
</evidence>
<feature type="domain" description="Transposase Tc1-like" evidence="1">
    <location>
        <begin position="41"/>
        <end position="94"/>
    </location>
</feature>
<dbReference type="GO" id="GO:0006313">
    <property type="term" value="P:DNA transposition"/>
    <property type="evidence" value="ECO:0007669"/>
    <property type="project" value="InterPro"/>
</dbReference>
<dbReference type="InterPro" id="IPR036397">
    <property type="entry name" value="RNaseH_sf"/>
</dbReference>
<accession>A0A2P6FGM5</accession>
<dbReference type="Gene3D" id="3.30.420.10">
    <property type="entry name" value="Ribonuclease H-like superfamily/Ribonuclease H"/>
    <property type="match status" value="1"/>
</dbReference>
<name>A0A2P6FGM5_9PEZI</name>
<organism evidence="2">
    <name type="scientific">Pseudogymnoascus destructans</name>
    <dbReference type="NCBI Taxonomy" id="655981"/>
    <lineage>
        <taxon>Eukaryota</taxon>
        <taxon>Fungi</taxon>
        <taxon>Dikarya</taxon>
        <taxon>Ascomycota</taxon>
        <taxon>Pezizomycotina</taxon>
        <taxon>Leotiomycetes</taxon>
        <taxon>Thelebolales</taxon>
        <taxon>Thelebolaceae</taxon>
        <taxon>Pseudogymnoascus</taxon>
    </lineage>
</organism>